<reference evidence="12" key="1">
    <citation type="submission" date="2019-10" db="EMBL/GenBank/DDBJ databases">
        <title>Streptomyces sp. nov., a novel actinobacterium isolated from alkaline environment.</title>
        <authorList>
            <person name="Golinska P."/>
        </authorList>
    </citation>
    <scope>NUCLEOTIDE SEQUENCE [LARGE SCALE GENOMIC DNA]</scope>
    <source>
        <strain evidence="12">DSM 42108</strain>
    </source>
</reference>
<dbReference type="Gene3D" id="3.30.565.10">
    <property type="entry name" value="Histidine kinase-like ATPase, C-terminal domain"/>
    <property type="match status" value="1"/>
</dbReference>
<dbReference type="InterPro" id="IPR003594">
    <property type="entry name" value="HATPase_dom"/>
</dbReference>
<feature type="compositionally biased region" description="Polar residues" evidence="7">
    <location>
        <begin position="61"/>
        <end position="70"/>
    </location>
</feature>
<dbReference type="InterPro" id="IPR036890">
    <property type="entry name" value="HATPase_C_sf"/>
</dbReference>
<keyword evidence="8" id="KW-1133">Transmembrane helix</keyword>
<dbReference type="PANTHER" id="PTHR44936:SF9">
    <property type="entry name" value="SENSOR PROTEIN CREC"/>
    <property type="match status" value="1"/>
</dbReference>
<feature type="non-terminal residue" evidence="11">
    <location>
        <position position="861"/>
    </location>
</feature>
<dbReference type="Gene3D" id="6.10.340.10">
    <property type="match status" value="1"/>
</dbReference>
<keyword evidence="8" id="KW-0472">Membrane</keyword>
<dbReference type="GO" id="GO:0000160">
    <property type="term" value="P:phosphorelay signal transduction system"/>
    <property type="evidence" value="ECO:0007669"/>
    <property type="project" value="UniProtKB-KW"/>
</dbReference>
<dbReference type="PANTHER" id="PTHR44936">
    <property type="entry name" value="SENSOR PROTEIN CREC"/>
    <property type="match status" value="1"/>
</dbReference>
<comment type="catalytic activity">
    <reaction evidence="1">
        <text>ATP + protein L-histidine = ADP + protein N-phospho-L-histidine.</text>
        <dbReference type="EC" id="2.7.13.3"/>
    </reaction>
</comment>
<organism evidence="11 12">
    <name type="scientific">Streptomyces calidiresistens</name>
    <dbReference type="NCBI Taxonomy" id="1485586"/>
    <lineage>
        <taxon>Bacteria</taxon>
        <taxon>Bacillati</taxon>
        <taxon>Actinomycetota</taxon>
        <taxon>Actinomycetes</taxon>
        <taxon>Kitasatosporales</taxon>
        <taxon>Streptomycetaceae</taxon>
        <taxon>Streptomyces</taxon>
    </lineage>
</organism>
<feature type="compositionally biased region" description="Basic residues" evidence="7">
    <location>
        <begin position="95"/>
        <end position="105"/>
    </location>
</feature>
<dbReference type="InterPro" id="IPR013587">
    <property type="entry name" value="Nitrate/nitrite_sensing"/>
</dbReference>
<keyword evidence="6" id="KW-0902">Two-component regulatory system</keyword>
<feature type="region of interest" description="Disordered" evidence="7">
    <location>
        <begin position="532"/>
        <end position="562"/>
    </location>
</feature>
<evidence type="ECO:0000256" key="2">
    <source>
        <dbReference type="ARBA" id="ARBA00012438"/>
    </source>
</evidence>
<feature type="compositionally biased region" description="Basic and acidic residues" evidence="7">
    <location>
        <begin position="532"/>
        <end position="544"/>
    </location>
</feature>
<evidence type="ECO:0000256" key="8">
    <source>
        <dbReference type="SAM" id="Phobius"/>
    </source>
</evidence>
<gene>
    <name evidence="11" type="ORF">FOE67_17890</name>
</gene>
<dbReference type="EMBL" id="VKHS01000485">
    <property type="protein sequence ID" value="MBB0231328.1"/>
    <property type="molecule type" value="Genomic_DNA"/>
</dbReference>
<dbReference type="AlphaFoldDB" id="A0A7W3T5S9"/>
<protein>
    <recommendedName>
        <fullName evidence="2">histidine kinase</fullName>
        <ecNumber evidence="2">2.7.13.3</ecNumber>
    </recommendedName>
</protein>
<evidence type="ECO:0000256" key="4">
    <source>
        <dbReference type="ARBA" id="ARBA00022679"/>
    </source>
</evidence>
<proteinExistence type="predicted"/>
<dbReference type="InterPro" id="IPR050980">
    <property type="entry name" value="2C_sensor_his_kinase"/>
</dbReference>
<feature type="region of interest" description="Disordered" evidence="7">
    <location>
        <begin position="61"/>
        <end position="189"/>
    </location>
</feature>
<accession>A0A7W3T5S9</accession>
<evidence type="ECO:0000259" key="10">
    <source>
        <dbReference type="Pfam" id="PF08376"/>
    </source>
</evidence>
<feature type="compositionally biased region" description="Basic residues" evidence="7">
    <location>
        <begin position="133"/>
        <end position="147"/>
    </location>
</feature>
<comment type="caution">
    <text evidence="11">The sequence shown here is derived from an EMBL/GenBank/DDBJ whole genome shotgun (WGS) entry which is preliminary data.</text>
</comment>
<dbReference type="Pfam" id="PF02518">
    <property type="entry name" value="HATPase_c"/>
    <property type="match status" value="1"/>
</dbReference>
<keyword evidence="5" id="KW-0418">Kinase</keyword>
<evidence type="ECO:0000256" key="3">
    <source>
        <dbReference type="ARBA" id="ARBA00022553"/>
    </source>
</evidence>
<evidence type="ECO:0000256" key="6">
    <source>
        <dbReference type="ARBA" id="ARBA00023012"/>
    </source>
</evidence>
<dbReference type="SUPFAM" id="SSF55874">
    <property type="entry name" value="ATPase domain of HSP90 chaperone/DNA topoisomerase II/histidine kinase"/>
    <property type="match status" value="1"/>
</dbReference>
<feature type="transmembrane region" description="Helical" evidence="8">
    <location>
        <begin position="484"/>
        <end position="506"/>
    </location>
</feature>
<feature type="domain" description="Histidine kinase/HSP90-like ATPase" evidence="9">
    <location>
        <begin position="701"/>
        <end position="814"/>
    </location>
</feature>
<evidence type="ECO:0000256" key="1">
    <source>
        <dbReference type="ARBA" id="ARBA00000085"/>
    </source>
</evidence>
<dbReference type="Pfam" id="PF08376">
    <property type="entry name" value="NIT"/>
    <property type="match status" value="1"/>
</dbReference>
<evidence type="ECO:0000313" key="12">
    <source>
        <dbReference type="Proteomes" id="UP000530234"/>
    </source>
</evidence>
<evidence type="ECO:0000259" key="9">
    <source>
        <dbReference type="Pfam" id="PF02518"/>
    </source>
</evidence>
<feature type="domain" description="Nitrate/nitrite sensing protein" evidence="10">
    <location>
        <begin position="238"/>
        <end position="469"/>
    </location>
</feature>
<evidence type="ECO:0000313" key="11">
    <source>
        <dbReference type="EMBL" id="MBB0231328.1"/>
    </source>
</evidence>
<feature type="region of interest" description="Disordered" evidence="7">
    <location>
        <begin position="829"/>
        <end position="861"/>
    </location>
</feature>
<dbReference type="Proteomes" id="UP000530234">
    <property type="component" value="Unassembled WGS sequence"/>
</dbReference>
<name>A0A7W3T5S9_9ACTN</name>
<sequence length="861" mass="91473">MRRCHGGPPRCTACDGDLPLMRLLVSKGVNPSCGCTGERATRPAPGRVHARCSRPLFTSRPWSPGTSVTVTRCAGVTDPAHRPARGERREPGTGRTRRVTTRGRGSRAGTTSRNRGGEPVRTPGAPLAPPARATRRGRHPPGRHRTMTRTASRPGRTAPPAGRHPEPTAASRRPDRPRSRLRPPGPNSIRGRVALVLAVPTCLLLVLVGVGIADHAERWSAAGRSADGVELSLDVQRLVRELQREHGLGTGLAVGAGRYRPELADTRRRVDGLRRTVGRALEEGGPDTAPAVRSALDALNRLPGVRDRIDNGIAGADGPAYFSGTIAGLNRALAEDRPAHDDRALTTGLESLDRLSEASEALSAERSVLTAVLVAGRFEPADHLAFVEARGARTGALAALDRVADPAVRSAVREVLDSPAGLRLPELEEELAAGADGRAVTVDPEEWWSTSTAVVDGLHAVQAETADAVALRAGELRAEAGRRLAAFLLLGLGVIGAAVVFSTLAARSITRPLTRLAREAEDLAEHRLPETVRAVQKAEPEEAQRMLPGPPRGPADAGRGEPEEVGQLAAALRRVEHTALGLAAEQAVLRRNGTESLAHLGRRNQQLLHRQLRLITALESKELDPDALGELFELDHLATRMRRNADSLLLLAGEQSPPRVWNGTVPIAEVVHSAISEVEEYRRVTLVEAAPCLVHGRWVAELSHLLAELIENALTASPPSRPVEVYGWWDGAEYCVVVLDRGSGMSDAELALANERLAGTAEFLGTPTRRLGHFVVGALAGRLGARVEVRHTQADGPVDAGHGGGVTAWIVLPRRLLVAADVPTGAGGYAEPGEAGYREEPVPTGGTPAGGRFEGERGIVT</sequence>
<dbReference type="EC" id="2.7.13.3" evidence="2"/>
<keyword evidence="8" id="KW-0812">Transmembrane</keyword>
<feature type="compositionally biased region" description="Basic and acidic residues" evidence="7">
    <location>
        <begin position="79"/>
        <end position="92"/>
    </location>
</feature>
<evidence type="ECO:0000256" key="5">
    <source>
        <dbReference type="ARBA" id="ARBA00022777"/>
    </source>
</evidence>
<feature type="transmembrane region" description="Helical" evidence="8">
    <location>
        <begin position="193"/>
        <end position="213"/>
    </location>
</feature>
<keyword evidence="12" id="KW-1185">Reference proteome</keyword>
<keyword evidence="4" id="KW-0808">Transferase</keyword>
<evidence type="ECO:0000256" key="7">
    <source>
        <dbReference type="SAM" id="MobiDB-lite"/>
    </source>
</evidence>
<dbReference type="GO" id="GO:0004673">
    <property type="term" value="F:protein histidine kinase activity"/>
    <property type="evidence" value="ECO:0007669"/>
    <property type="project" value="UniProtKB-EC"/>
</dbReference>
<keyword evidence="3" id="KW-0597">Phosphoprotein</keyword>